<proteinExistence type="predicted"/>
<keyword evidence="1" id="KW-0560">Oxidoreductase</keyword>
<dbReference type="AlphaFoldDB" id="A0A5B2TZB2"/>
<dbReference type="PANTHER" id="PTHR13847">
    <property type="entry name" value="SARCOSINE DEHYDROGENASE-RELATED"/>
    <property type="match status" value="1"/>
</dbReference>
<dbReference type="Gene3D" id="3.50.50.60">
    <property type="entry name" value="FAD/NAD(P)-binding domain"/>
    <property type="match status" value="1"/>
</dbReference>
<comment type="caution">
    <text evidence="3">The sequence shown here is derived from an EMBL/GenBank/DDBJ whole genome shotgun (WGS) entry which is preliminary data.</text>
</comment>
<dbReference type="GO" id="GO:0016491">
    <property type="term" value="F:oxidoreductase activity"/>
    <property type="evidence" value="ECO:0007669"/>
    <property type="project" value="UniProtKB-KW"/>
</dbReference>
<evidence type="ECO:0000313" key="4">
    <source>
        <dbReference type="Proteomes" id="UP000323188"/>
    </source>
</evidence>
<dbReference type="GO" id="GO:0005737">
    <property type="term" value="C:cytoplasm"/>
    <property type="evidence" value="ECO:0007669"/>
    <property type="project" value="TreeGrafter"/>
</dbReference>
<organism evidence="3 4">
    <name type="scientific">Maribacter flavus</name>
    <dbReference type="NCBI Taxonomy" id="1658664"/>
    <lineage>
        <taxon>Bacteria</taxon>
        <taxon>Pseudomonadati</taxon>
        <taxon>Bacteroidota</taxon>
        <taxon>Flavobacteriia</taxon>
        <taxon>Flavobacteriales</taxon>
        <taxon>Flavobacteriaceae</taxon>
        <taxon>Maribacter</taxon>
    </lineage>
</organism>
<reference evidence="3 4" key="1">
    <citation type="submission" date="2019-09" db="EMBL/GenBank/DDBJ databases">
        <authorList>
            <person name="Khan S.A."/>
            <person name="Jeon C.O."/>
            <person name="Chun B.H."/>
            <person name="Jeong S.E."/>
        </authorList>
    </citation>
    <scope>NUCLEOTIDE SEQUENCE [LARGE SCALE GENOMIC DNA]</scope>
    <source>
        <strain evidence="3 4">KCTC 42508</strain>
    </source>
</reference>
<dbReference type="RefSeq" id="WP_154918151.1">
    <property type="nucleotide sequence ID" value="NZ_VUOE01000001.1"/>
</dbReference>
<accession>A0A5B2TZB2</accession>
<dbReference type="InterPro" id="IPR006076">
    <property type="entry name" value="FAD-dep_OxRdtase"/>
</dbReference>
<dbReference type="PANTHER" id="PTHR13847:SF289">
    <property type="entry name" value="GLYCINE OXIDASE"/>
    <property type="match status" value="1"/>
</dbReference>
<evidence type="ECO:0000259" key="2">
    <source>
        <dbReference type="Pfam" id="PF01266"/>
    </source>
</evidence>
<name>A0A5B2TZB2_9FLAO</name>
<evidence type="ECO:0000256" key="1">
    <source>
        <dbReference type="ARBA" id="ARBA00023002"/>
    </source>
</evidence>
<dbReference type="EMBL" id="VUOE01000001">
    <property type="protein sequence ID" value="KAA2219744.1"/>
    <property type="molecule type" value="Genomic_DNA"/>
</dbReference>
<sequence>MVDYIVVGLGLAGAAFCGTLRRNQKSFHVISDQSQTSSKVAAGLSNPVILKRFNLAWKAHNLLPFSKRFYEELENELAEQLLLDQPILRKFSSIEEQNLWFEASDKEHLHQFLSSQLLRNTNPDLNAPYGFGVLKGAYRLRTQEFLTAYQKKILAPDQFSAETFDYSELQIRMDHLEYKGIRAKNLVFAEGFGVKKNPFFNYLPVQGSKGEYLIIESRELSEKNALKSSVFVIPLGNNRYLVGANYNPVDKDNRPSEATKIELLKKLEGIVNCSYEVVGHVAGVRPTVKDRRPLVGTHPNHKNLHIINGFGSHGVMIAPWVALELFNSIEKGTSLDPEVDIHRFLSLLSN</sequence>
<dbReference type="SUPFAM" id="SSF51971">
    <property type="entry name" value="Nucleotide-binding domain"/>
    <property type="match status" value="1"/>
</dbReference>
<dbReference type="Pfam" id="PF01266">
    <property type="entry name" value="DAO"/>
    <property type="match status" value="1"/>
</dbReference>
<evidence type="ECO:0000313" key="3">
    <source>
        <dbReference type="EMBL" id="KAA2219744.1"/>
    </source>
</evidence>
<dbReference type="Gene3D" id="3.30.9.10">
    <property type="entry name" value="D-Amino Acid Oxidase, subunit A, domain 2"/>
    <property type="match status" value="1"/>
</dbReference>
<gene>
    <name evidence="3" type="ORF">F0361_09185</name>
</gene>
<dbReference type="Proteomes" id="UP000323188">
    <property type="component" value="Unassembled WGS sequence"/>
</dbReference>
<dbReference type="InterPro" id="IPR036188">
    <property type="entry name" value="FAD/NAD-bd_sf"/>
</dbReference>
<feature type="domain" description="FAD dependent oxidoreductase" evidence="2">
    <location>
        <begin position="3"/>
        <end position="324"/>
    </location>
</feature>
<protein>
    <submittedName>
        <fullName evidence="3">FAD-dependent oxidoreductase</fullName>
    </submittedName>
</protein>